<accession>A0A8S5NXI7</accession>
<dbReference type="GO" id="GO:0004519">
    <property type="term" value="F:endonuclease activity"/>
    <property type="evidence" value="ECO:0007669"/>
    <property type="project" value="InterPro"/>
</dbReference>
<evidence type="ECO:0000259" key="1">
    <source>
        <dbReference type="Pfam" id="PF05876"/>
    </source>
</evidence>
<protein>
    <submittedName>
        <fullName evidence="3">Terminase large subunit</fullName>
    </submittedName>
</protein>
<dbReference type="Gene3D" id="3.40.50.300">
    <property type="entry name" value="P-loop containing nucleotide triphosphate hydrolases"/>
    <property type="match status" value="1"/>
</dbReference>
<feature type="domain" description="Phage terminase large subunit GpA ATPase" evidence="1">
    <location>
        <begin position="1"/>
        <end position="229"/>
    </location>
</feature>
<feature type="domain" description="Terminase large subunit GpA endonuclease" evidence="2">
    <location>
        <begin position="243"/>
        <end position="516"/>
    </location>
</feature>
<reference evidence="3" key="1">
    <citation type="journal article" date="2021" name="Proc. Natl. Acad. Sci. U.S.A.">
        <title>A Catalog of Tens of Thousands of Viruses from Human Metagenomes Reveals Hidden Associations with Chronic Diseases.</title>
        <authorList>
            <person name="Tisza M.J."/>
            <person name="Buck C.B."/>
        </authorList>
    </citation>
    <scope>NUCLEOTIDE SEQUENCE</scope>
    <source>
        <strain evidence="3">CtPT18</strain>
    </source>
</reference>
<sequence length="548" mass="62545">MDKFTDPLIEQIVLCFGAQIGKTEAELNMIGYALDQTQSPVMMVYPTDTIAKFASDKRVQPMIKSVKSISDNFDENSKLLELDFNNGNYMVLVGANSPSSLSSRSIKYLFFDEIDKYPAFSGKEADPIKLAKERTKTFVDKKIVMVSTPTVESGNIWQALMNANERRQYYVPCPHCGVSQTLKFKQIKWPDEHNDNADMIRDTAYYECEHCGGHIHDKHKMEMLRHGTWEAVNASQSKVRSISYHLSSIYSPWVTFGDVAYEFKTSKGTPASLMNFINSWLAEPWRSAKTKSTQNMQFTESTYPCGIVPDKAVLLIASVDVQLDHFWWEVRAYAPGVKSYLIDYGQASTWDDLEEIIIHREYPSEYGEPRQIMKAGIDSGFRTDEVYQFCSRFPEVCIPLKGSSNHTTMTAPYTMTSLEKGVVGGLKLYVLNTDYWKDFIFARMVRPINEEGTIHLYKDCPQEYSDHLRSEEKQEHRNVKTGAVTVQWKPLTSHPVNHLLDTCTYNAAVADIAGVKYLMEPEPYEESEEAQTYEDYSGGIGDTGHWFR</sequence>
<dbReference type="EMBL" id="BK015266">
    <property type="protein sequence ID" value="DAD98683.1"/>
    <property type="molecule type" value="Genomic_DNA"/>
</dbReference>
<dbReference type="Pfam" id="PF20454">
    <property type="entry name" value="GpA_nuclease"/>
    <property type="match status" value="1"/>
</dbReference>
<dbReference type="GO" id="GO:0016887">
    <property type="term" value="F:ATP hydrolysis activity"/>
    <property type="evidence" value="ECO:0007669"/>
    <property type="project" value="InterPro"/>
</dbReference>
<dbReference type="InterPro" id="IPR046454">
    <property type="entry name" value="GpA_endonuclease"/>
</dbReference>
<evidence type="ECO:0000313" key="3">
    <source>
        <dbReference type="EMBL" id="DAD98683.1"/>
    </source>
</evidence>
<dbReference type="InterPro" id="IPR046453">
    <property type="entry name" value="GpA_ATPase"/>
</dbReference>
<name>A0A8S5NXI7_9CAUD</name>
<dbReference type="InterPro" id="IPR027417">
    <property type="entry name" value="P-loop_NTPase"/>
</dbReference>
<evidence type="ECO:0000259" key="2">
    <source>
        <dbReference type="Pfam" id="PF20454"/>
    </source>
</evidence>
<dbReference type="Pfam" id="PF05876">
    <property type="entry name" value="GpA_ATPase"/>
    <property type="match status" value="1"/>
</dbReference>
<proteinExistence type="predicted"/>
<organism evidence="3">
    <name type="scientific">Myoviridae sp. ctPT18</name>
    <dbReference type="NCBI Taxonomy" id="2825098"/>
    <lineage>
        <taxon>Viruses</taxon>
        <taxon>Duplodnaviria</taxon>
        <taxon>Heunggongvirae</taxon>
        <taxon>Uroviricota</taxon>
        <taxon>Caudoviricetes</taxon>
    </lineage>
</organism>